<comment type="caution">
    <text evidence="5">The sequence shown here is derived from an EMBL/GenBank/DDBJ whole genome shotgun (WGS) entry which is preliminary data.</text>
</comment>
<evidence type="ECO:0000259" key="4">
    <source>
        <dbReference type="SMART" id="SM00388"/>
    </source>
</evidence>
<sequence>METMKKRPTLRQVLAGYLVTTGGLCLVAAAVWWGSFGALVRAGVIWPADRMSQLAYEAKTAVEAAGTLPPEALPERCGYLLLDGEGRVLSTNLTGRRLEAALERSPRGSLWSPYRLRLLEAPQTDGTVYLFQYDYAVHYADPALDGTLPDFQTCWLLAGAGAVALIVLGTTRRTGRLLTADAQLLSRAAAQVAARELEGEPFGGARVREYEQALATMQTLREELAASLAAQWEADRRRDTLLSTLTHELKTPLAVILASAELLAEEDLTPAQREKAEAILRRAAEMQRTAARLRGMTLKKK</sequence>
<proteinExistence type="predicted"/>
<accession>A0A9D2FEU2</accession>
<dbReference type="EC" id="2.7.13.3" evidence="2"/>
<reference evidence="5" key="1">
    <citation type="journal article" date="2021" name="PeerJ">
        <title>Extensive microbial diversity within the chicken gut microbiome revealed by metagenomics and culture.</title>
        <authorList>
            <person name="Gilroy R."/>
            <person name="Ravi A."/>
            <person name="Getino M."/>
            <person name="Pursley I."/>
            <person name="Horton D.L."/>
            <person name="Alikhan N.F."/>
            <person name="Baker D."/>
            <person name="Gharbi K."/>
            <person name="Hall N."/>
            <person name="Watson M."/>
            <person name="Adriaenssens E.M."/>
            <person name="Foster-Nyarko E."/>
            <person name="Jarju S."/>
            <person name="Secka A."/>
            <person name="Antonio M."/>
            <person name="Oren A."/>
            <person name="Chaudhuri R.R."/>
            <person name="La Ragione R."/>
            <person name="Hildebrand F."/>
            <person name="Pallen M.J."/>
        </authorList>
    </citation>
    <scope>NUCLEOTIDE SEQUENCE</scope>
    <source>
        <strain evidence="5">ChiBcec16-3735</strain>
    </source>
</reference>
<dbReference type="AlphaFoldDB" id="A0A9D2FEU2"/>
<dbReference type="Gene3D" id="1.10.287.130">
    <property type="match status" value="1"/>
</dbReference>
<protein>
    <recommendedName>
        <fullName evidence="2">histidine kinase</fullName>
        <ecNumber evidence="2">2.7.13.3</ecNumber>
    </recommendedName>
</protein>
<evidence type="ECO:0000256" key="1">
    <source>
        <dbReference type="ARBA" id="ARBA00000085"/>
    </source>
</evidence>
<dbReference type="InterPro" id="IPR036097">
    <property type="entry name" value="HisK_dim/P_sf"/>
</dbReference>
<dbReference type="EMBL" id="DXBJ01000025">
    <property type="protein sequence ID" value="HIZ57710.1"/>
    <property type="molecule type" value="Genomic_DNA"/>
</dbReference>
<reference evidence="5" key="2">
    <citation type="submission" date="2021-04" db="EMBL/GenBank/DDBJ databases">
        <authorList>
            <person name="Gilroy R."/>
        </authorList>
    </citation>
    <scope>NUCLEOTIDE SEQUENCE</scope>
    <source>
        <strain evidence="5">ChiBcec16-3735</strain>
    </source>
</reference>
<keyword evidence="3" id="KW-0472">Membrane</keyword>
<evidence type="ECO:0000313" key="6">
    <source>
        <dbReference type="Proteomes" id="UP000824065"/>
    </source>
</evidence>
<comment type="catalytic activity">
    <reaction evidence="1">
        <text>ATP + protein L-histidine = ADP + protein N-phospho-L-histidine.</text>
        <dbReference type="EC" id="2.7.13.3"/>
    </reaction>
</comment>
<dbReference type="SUPFAM" id="SSF47384">
    <property type="entry name" value="Homodimeric domain of signal transducing histidine kinase"/>
    <property type="match status" value="1"/>
</dbReference>
<name>A0A9D2FEU2_9FIRM</name>
<dbReference type="Proteomes" id="UP000824065">
    <property type="component" value="Unassembled WGS sequence"/>
</dbReference>
<keyword evidence="3" id="KW-1133">Transmembrane helix</keyword>
<dbReference type="CDD" id="cd00082">
    <property type="entry name" value="HisKA"/>
    <property type="match status" value="1"/>
</dbReference>
<dbReference type="SMART" id="SM00388">
    <property type="entry name" value="HisKA"/>
    <property type="match status" value="1"/>
</dbReference>
<feature type="transmembrane region" description="Helical" evidence="3">
    <location>
        <begin position="12"/>
        <end position="33"/>
    </location>
</feature>
<gene>
    <name evidence="5" type="ORF">H9725_03900</name>
</gene>
<evidence type="ECO:0000313" key="5">
    <source>
        <dbReference type="EMBL" id="HIZ57710.1"/>
    </source>
</evidence>
<keyword evidence="3" id="KW-0812">Transmembrane</keyword>
<organism evidence="5 6">
    <name type="scientific">Candidatus Faecalibacterium gallistercoris</name>
    <dbReference type="NCBI Taxonomy" id="2838579"/>
    <lineage>
        <taxon>Bacteria</taxon>
        <taxon>Bacillati</taxon>
        <taxon>Bacillota</taxon>
        <taxon>Clostridia</taxon>
        <taxon>Eubacteriales</taxon>
        <taxon>Oscillospiraceae</taxon>
        <taxon>Faecalibacterium</taxon>
    </lineage>
</organism>
<dbReference type="Pfam" id="PF00512">
    <property type="entry name" value="HisKA"/>
    <property type="match status" value="1"/>
</dbReference>
<evidence type="ECO:0000256" key="2">
    <source>
        <dbReference type="ARBA" id="ARBA00012438"/>
    </source>
</evidence>
<evidence type="ECO:0000256" key="3">
    <source>
        <dbReference type="SAM" id="Phobius"/>
    </source>
</evidence>
<dbReference type="InterPro" id="IPR003661">
    <property type="entry name" value="HisK_dim/P_dom"/>
</dbReference>
<feature type="domain" description="Signal transduction histidine kinase dimerisation/phosphoacceptor" evidence="4">
    <location>
        <begin position="237"/>
        <end position="298"/>
    </location>
</feature>
<dbReference type="GO" id="GO:0000155">
    <property type="term" value="F:phosphorelay sensor kinase activity"/>
    <property type="evidence" value="ECO:0007669"/>
    <property type="project" value="InterPro"/>
</dbReference>